<feature type="transmembrane region" description="Helical" evidence="5">
    <location>
        <begin position="228"/>
        <end position="245"/>
    </location>
</feature>
<dbReference type="InterPro" id="IPR020846">
    <property type="entry name" value="MFS_dom"/>
</dbReference>
<dbReference type="GO" id="GO:0016020">
    <property type="term" value="C:membrane"/>
    <property type="evidence" value="ECO:0007669"/>
    <property type="project" value="UniProtKB-SubCell"/>
</dbReference>
<gene>
    <name evidence="7" type="ORF">TRFO_41121</name>
</gene>
<dbReference type="VEuPathDB" id="TrichDB:TRFO_41121"/>
<keyword evidence="8" id="KW-1185">Reference proteome</keyword>
<reference evidence="7" key="1">
    <citation type="submission" date="2016-10" db="EMBL/GenBank/DDBJ databases">
        <authorList>
            <person name="Benchimol M."/>
            <person name="Almeida L.G."/>
            <person name="Vasconcelos A.T."/>
            <person name="Perreira-Neves A."/>
            <person name="Rosa I.A."/>
            <person name="Tasca T."/>
            <person name="Bogo M.R."/>
            <person name="de Souza W."/>
        </authorList>
    </citation>
    <scope>NUCLEOTIDE SEQUENCE [LARGE SCALE GENOMIC DNA]</scope>
    <source>
        <strain evidence="7">K</strain>
    </source>
</reference>
<dbReference type="GeneID" id="94848295"/>
<protein>
    <submittedName>
        <fullName evidence="7">Major facilitator superfamily transporter</fullName>
    </submittedName>
</protein>
<dbReference type="PROSITE" id="PS50850">
    <property type="entry name" value="MFS"/>
    <property type="match status" value="1"/>
</dbReference>
<keyword evidence="3 5" id="KW-1133">Transmembrane helix</keyword>
<evidence type="ECO:0000256" key="2">
    <source>
        <dbReference type="ARBA" id="ARBA00022692"/>
    </source>
</evidence>
<evidence type="ECO:0000256" key="1">
    <source>
        <dbReference type="ARBA" id="ARBA00004141"/>
    </source>
</evidence>
<dbReference type="EMBL" id="MLAK01000015">
    <property type="protein sequence ID" value="OHT17294.1"/>
    <property type="molecule type" value="Genomic_DNA"/>
</dbReference>
<dbReference type="Pfam" id="PF00083">
    <property type="entry name" value="Sugar_tr"/>
    <property type="match status" value="1"/>
</dbReference>
<dbReference type="RefSeq" id="XP_068370430.1">
    <property type="nucleotide sequence ID" value="XM_068513591.1"/>
</dbReference>
<sequence length="433" mass="47234">MVNLIYVLCNRSFGQICVLLLASLSLGVAITFPSPTLTDIASDFQMSDAQSSLFNAITSLTAVVGPFITSVTVNKQGRRPTLFIFAFLCAISWVLLLTISYQNRNLAILHRAILGISIGGFSAVNPMYIMELSPFELRSIYGTMNQFGITLGIMITNFLGMYLNWRRLATCALLLPLLLMALLYIVVPESQAFLKSKNSKISSTFSNDNLASAAGQASHKPSLCGRRYLGSIIMGIMMMFFQQFSGINAVLSNLGTLIASRTGPTFAASAQCISCLLCITVIEIIGRKATWMISLFGSSLSMFVLAFNYSIVIAEGPKVSAICAFAYLFFFCFGLGPIPWFVTPEMFPDNLRGAASSLFSALNWIFSFIVVLIYPWLVDSIGPSTTLCLFSGVLAFGGFYGMTRINDHPKPVQQIGDETPSFADVMVDVSNEM</sequence>
<dbReference type="PROSITE" id="PS00217">
    <property type="entry name" value="SUGAR_TRANSPORT_2"/>
    <property type="match status" value="1"/>
</dbReference>
<feature type="transmembrane region" description="Helical" evidence="5">
    <location>
        <begin position="108"/>
        <end position="128"/>
    </location>
</feature>
<keyword evidence="2 5" id="KW-0812">Transmembrane</keyword>
<feature type="domain" description="Major facilitator superfamily (MFS) profile" evidence="6">
    <location>
        <begin position="15"/>
        <end position="409"/>
    </location>
</feature>
<feature type="transmembrane region" description="Helical" evidence="5">
    <location>
        <begin position="12"/>
        <end position="32"/>
    </location>
</feature>
<dbReference type="SUPFAM" id="SSF103473">
    <property type="entry name" value="MFS general substrate transporter"/>
    <property type="match status" value="1"/>
</dbReference>
<dbReference type="PRINTS" id="PR00171">
    <property type="entry name" value="SUGRTRNSPORT"/>
</dbReference>
<feature type="transmembrane region" description="Helical" evidence="5">
    <location>
        <begin position="165"/>
        <end position="187"/>
    </location>
</feature>
<evidence type="ECO:0000256" key="4">
    <source>
        <dbReference type="ARBA" id="ARBA00023136"/>
    </source>
</evidence>
<dbReference type="Gene3D" id="1.20.1250.20">
    <property type="entry name" value="MFS general substrate transporter like domains"/>
    <property type="match status" value="2"/>
</dbReference>
<dbReference type="PANTHER" id="PTHR48021:SF1">
    <property type="entry name" value="GH07001P-RELATED"/>
    <property type="match status" value="1"/>
</dbReference>
<dbReference type="PANTHER" id="PTHR48021">
    <property type="match status" value="1"/>
</dbReference>
<dbReference type="InterPro" id="IPR036259">
    <property type="entry name" value="MFS_trans_sf"/>
</dbReference>
<evidence type="ECO:0000313" key="8">
    <source>
        <dbReference type="Proteomes" id="UP000179807"/>
    </source>
</evidence>
<evidence type="ECO:0000256" key="5">
    <source>
        <dbReference type="SAM" id="Phobius"/>
    </source>
</evidence>
<dbReference type="InterPro" id="IPR050549">
    <property type="entry name" value="MFS_Trehalose_Transporter"/>
</dbReference>
<evidence type="ECO:0000259" key="6">
    <source>
        <dbReference type="PROSITE" id="PS50850"/>
    </source>
</evidence>
<accession>A0A1J4L5R6</accession>
<dbReference type="OrthoDB" id="6612291at2759"/>
<feature type="transmembrane region" description="Helical" evidence="5">
    <location>
        <begin position="140"/>
        <end position="159"/>
    </location>
</feature>
<feature type="transmembrane region" description="Helical" evidence="5">
    <location>
        <begin position="82"/>
        <end position="102"/>
    </location>
</feature>
<dbReference type="InterPro" id="IPR005829">
    <property type="entry name" value="Sugar_transporter_CS"/>
</dbReference>
<name>A0A1J4L5R6_9EUKA</name>
<feature type="transmembrane region" description="Helical" evidence="5">
    <location>
        <begin position="383"/>
        <end position="402"/>
    </location>
</feature>
<proteinExistence type="predicted"/>
<comment type="subcellular location">
    <subcellularLocation>
        <location evidence="1">Membrane</location>
        <topology evidence="1">Multi-pass membrane protein</topology>
    </subcellularLocation>
</comment>
<organism evidence="7 8">
    <name type="scientific">Tritrichomonas foetus</name>
    <dbReference type="NCBI Taxonomy" id="1144522"/>
    <lineage>
        <taxon>Eukaryota</taxon>
        <taxon>Metamonada</taxon>
        <taxon>Parabasalia</taxon>
        <taxon>Tritrichomonadida</taxon>
        <taxon>Tritrichomonadidae</taxon>
        <taxon>Tritrichomonas</taxon>
    </lineage>
</organism>
<feature type="transmembrane region" description="Helical" evidence="5">
    <location>
        <begin position="265"/>
        <end position="285"/>
    </location>
</feature>
<feature type="transmembrane region" description="Helical" evidence="5">
    <location>
        <begin position="354"/>
        <end position="377"/>
    </location>
</feature>
<feature type="transmembrane region" description="Helical" evidence="5">
    <location>
        <begin position="52"/>
        <end position="73"/>
    </location>
</feature>
<evidence type="ECO:0000256" key="3">
    <source>
        <dbReference type="ARBA" id="ARBA00022989"/>
    </source>
</evidence>
<comment type="caution">
    <text evidence="7">The sequence shown here is derived from an EMBL/GenBank/DDBJ whole genome shotgun (WGS) entry which is preliminary data.</text>
</comment>
<dbReference type="AlphaFoldDB" id="A0A1J4L5R6"/>
<dbReference type="InterPro" id="IPR003663">
    <property type="entry name" value="Sugar/inositol_transpt"/>
</dbReference>
<dbReference type="GO" id="GO:0022857">
    <property type="term" value="F:transmembrane transporter activity"/>
    <property type="evidence" value="ECO:0007669"/>
    <property type="project" value="InterPro"/>
</dbReference>
<dbReference type="Proteomes" id="UP000179807">
    <property type="component" value="Unassembled WGS sequence"/>
</dbReference>
<feature type="transmembrane region" description="Helical" evidence="5">
    <location>
        <begin position="292"/>
        <end position="313"/>
    </location>
</feature>
<keyword evidence="4 5" id="KW-0472">Membrane</keyword>
<dbReference type="InterPro" id="IPR005828">
    <property type="entry name" value="MFS_sugar_transport-like"/>
</dbReference>
<evidence type="ECO:0000313" key="7">
    <source>
        <dbReference type="EMBL" id="OHT17294.1"/>
    </source>
</evidence>
<feature type="transmembrane region" description="Helical" evidence="5">
    <location>
        <begin position="319"/>
        <end position="342"/>
    </location>
</feature>